<name>A0ABQ0L398_MYCCL</name>
<reference evidence="1" key="1">
    <citation type="submission" date="2014-09" db="EMBL/GenBank/DDBJ databases">
        <title>Genome sequence of the luminous mushroom Mycena chlorophos for searching fungal bioluminescence genes.</title>
        <authorList>
            <person name="Tanaka Y."/>
            <person name="Kasuga D."/>
            <person name="Oba Y."/>
            <person name="Hase S."/>
            <person name="Sato K."/>
            <person name="Oba Y."/>
            <person name="Sakakibara Y."/>
        </authorList>
    </citation>
    <scope>NUCLEOTIDE SEQUENCE</scope>
</reference>
<dbReference type="EMBL" id="DF841347">
    <property type="protein sequence ID" value="GAT45462.1"/>
    <property type="molecule type" value="Genomic_DNA"/>
</dbReference>
<protein>
    <submittedName>
        <fullName evidence="1">Uncharacterized protein</fullName>
    </submittedName>
</protein>
<evidence type="ECO:0000313" key="1">
    <source>
        <dbReference type="EMBL" id="GAT45462.1"/>
    </source>
</evidence>
<organism evidence="1 2">
    <name type="scientific">Mycena chlorophos</name>
    <name type="common">Agaric fungus</name>
    <name type="synonym">Agaricus chlorophos</name>
    <dbReference type="NCBI Taxonomy" id="658473"/>
    <lineage>
        <taxon>Eukaryota</taxon>
        <taxon>Fungi</taxon>
        <taxon>Dikarya</taxon>
        <taxon>Basidiomycota</taxon>
        <taxon>Agaricomycotina</taxon>
        <taxon>Agaricomycetes</taxon>
        <taxon>Agaricomycetidae</taxon>
        <taxon>Agaricales</taxon>
        <taxon>Marasmiineae</taxon>
        <taxon>Mycenaceae</taxon>
        <taxon>Mycena</taxon>
    </lineage>
</organism>
<sequence>MNDRLSTCTLTVHGLLHIPDAIEMAGPQWCYWAYPMERYCGRLQPGIRSRRFPFASLDRHVLETARIAQIGVLHNVSDELALRTPRSHDPRGSKRVESYQAALLLGPHKDVPLKEIPNYRVLLSALATRFNLIKALSVLKNRVLVNAYCTEWSKIRRVDSTAGDTMVAYNSPSVVIHHRQDGRDATFVRYEMYVDVNEDDPNAPVELEPQSFYGRLQHIYLIELNNPHDIELRRDGRETTIPAHTSLIMVEIESCDITHVDERLDLPFYKKTGRSHMIDATALACLVGRVPDGQGGWAFVDRSGSLARAWYLDDLEDD</sequence>
<dbReference type="Proteomes" id="UP000815677">
    <property type="component" value="Unassembled WGS sequence"/>
</dbReference>
<gene>
    <name evidence="1" type="ORF">MCHLO_03041</name>
</gene>
<accession>A0ABQ0L398</accession>
<keyword evidence="2" id="KW-1185">Reference proteome</keyword>
<evidence type="ECO:0000313" key="2">
    <source>
        <dbReference type="Proteomes" id="UP000815677"/>
    </source>
</evidence>
<proteinExistence type="predicted"/>